<keyword evidence="3 4" id="KW-0413">Isomerase</keyword>
<dbReference type="Pfam" id="PF00160">
    <property type="entry name" value="Pro_isomerase"/>
    <property type="match status" value="1"/>
</dbReference>
<dbReference type="InterPro" id="IPR020892">
    <property type="entry name" value="Cyclophilin-type_PPIase_CS"/>
</dbReference>
<dbReference type="PANTHER" id="PTHR11071:SF561">
    <property type="entry name" value="PEPTIDYL-PROLYL CIS-TRANS ISOMERASE D-RELATED"/>
    <property type="match status" value="1"/>
</dbReference>
<evidence type="ECO:0000313" key="6">
    <source>
        <dbReference type="EMBL" id="KAL3768477.1"/>
    </source>
</evidence>
<gene>
    <name evidence="6" type="ORF">ACHAWU_002248</name>
</gene>
<protein>
    <recommendedName>
        <fullName evidence="4">Peptidyl-prolyl cis-trans isomerase</fullName>
        <shortName evidence="4">PPIase</shortName>
        <ecNumber evidence="4">5.2.1.8</ecNumber>
    </recommendedName>
</protein>
<proteinExistence type="inferred from homology"/>
<keyword evidence="2 4" id="KW-0697">Rotamase</keyword>
<comment type="caution">
    <text evidence="6">The sequence shown here is derived from an EMBL/GenBank/DDBJ whole genome shotgun (WGS) entry which is preliminary data.</text>
</comment>
<dbReference type="EC" id="5.2.1.8" evidence="4"/>
<comment type="function">
    <text evidence="4">PPIases accelerate the folding of proteins. It catalyzes the cis-trans isomerization of proline imidic peptide bonds in oligopeptides.</text>
</comment>
<dbReference type="AlphaFoldDB" id="A0ABD3MXP4"/>
<dbReference type="PANTHER" id="PTHR11071">
    <property type="entry name" value="PEPTIDYL-PROLYL CIS-TRANS ISOMERASE"/>
    <property type="match status" value="1"/>
</dbReference>
<organism evidence="6 7">
    <name type="scientific">Discostella pseudostelligera</name>
    <dbReference type="NCBI Taxonomy" id="259834"/>
    <lineage>
        <taxon>Eukaryota</taxon>
        <taxon>Sar</taxon>
        <taxon>Stramenopiles</taxon>
        <taxon>Ochrophyta</taxon>
        <taxon>Bacillariophyta</taxon>
        <taxon>Coscinodiscophyceae</taxon>
        <taxon>Thalassiosirophycidae</taxon>
        <taxon>Stephanodiscales</taxon>
        <taxon>Stephanodiscaceae</taxon>
        <taxon>Discostella</taxon>
    </lineage>
</organism>
<evidence type="ECO:0000256" key="1">
    <source>
        <dbReference type="ARBA" id="ARBA00000971"/>
    </source>
</evidence>
<keyword evidence="7" id="KW-1185">Reference proteome</keyword>
<dbReference type="EMBL" id="JALLBG020000063">
    <property type="protein sequence ID" value="KAL3768477.1"/>
    <property type="molecule type" value="Genomic_DNA"/>
</dbReference>
<reference evidence="6 7" key="1">
    <citation type="submission" date="2024-10" db="EMBL/GenBank/DDBJ databases">
        <title>Updated reference genomes for cyclostephanoid diatoms.</title>
        <authorList>
            <person name="Roberts W.R."/>
            <person name="Alverson A.J."/>
        </authorList>
    </citation>
    <scope>NUCLEOTIDE SEQUENCE [LARGE SCALE GENOMIC DNA]</scope>
    <source>
        <strain evidence="6 7">AJA232-27</strain>
    </source>
</reference>
<dbReference type="InterPro" id="IPR002130">
    <property type="entry name" value="Cyclophilin-type_PPIase_dom"/>
</dbReference>
<evidence type="ECO:0000256" key="3">
    <source>
        <dbReference type="ARBA" id="ARBA00023235"/>
    </source>
</evidence>
<dbReference type="PRINTS" id="PR00153">
    <property type="entry name" value="CSAPPISMRASE"/>
</dbReference>
<sequence>MTKDYAIMIIIISSSSSKHRSPRSLALVALLRFLWVTLIACPSVVVITAASASAAAGSSGGGGGVEWNDDVPREKAKMPKLKPRVELPEVTHRVYFDVVISASSNDGEEGEGEPTTGRITFGLFGKVAPRTVENFRSLCTCDKGYGKISGKLLCYRGTTFHRIIPNFMIQGGNISGNNGVGGESIYGGYFDDESFEVPHNKLYLLNMANKGPNSNGSQFFINTVKTSWLDNKNVVFGMVLSGFELVDEIEAVGTNEGTPQVEVTIHSSGELLPSLLAEAE</sequence>
<evidence type="ECO:0000256" key="4">
    <source>
        <dbReference type="RuleBase" id="RU363019"/>
    </source>
</evidence>
<dbReference type="PROSITE" id="PS00170">
    <property type="entry name" value="CSA_PPIASE_1"/>
    <property type="match status" value="1"/>
</dbReference>
<accession>A0ABD3MXP4</accession>
<dbReference type="Gene3D" id="2.40.100.10">
    <property type="entry name" value="Cyclophilin-like"/>
    <property type="match status" value="1"/>
</dbReference>
<evidence type="ECO:0000259" key="5">
    <source>
        <dbReference type="PROSITE" id="PS50072"/>
    </source>
</evidence>
<dbReference type="PROSITE" id="PS50072">
    <property type="entry name" value="CSA_PPIASE_2"/>
    <property type="match status" value="1"/>
</dbReference>
<dbReference type="GO" id="GO:0003755">
    <property type="term" value="F:peptidyl-prolyl cis-trans isomerase activity"/>
    <property type="evidence" value="ECO:0007669"/>
    <property type="project" value="UniProtKB-UniRule"/>
</dbReference>
<dbReference type="InterPro" id="IPR029000">
    <property type="entry name" value="Cyclophilin-like_dom_sf"/>
</dbReference>
<comment type="similarity">
    <text evidence="4">Belongs to the cyclophilin-type PPIase family.</text>
</comment>
<feature type="domain" description="PPIase cyclophilin-type" evidence="5">
    <location>
        <begin position="112"/>
        <end position="270"/>
    </location>
</feature>
<dbReference type="SUPFAM" id="SSF50891">
    <property type="entry name" value="Cyclophilin-like"/>
    <property type="match status" value="1"/>
</dbReference>
<dbReference type="FunFam" id="2.40.100.10:FF:000025">
    <property type="entry name" value="Peptidyl-prolyl cis-trans isomerase CYP19-2"/>
    <property type="match status" value="1"/>
</dbReference>
<evidence type="ECO:0000313" key="7">
    <source>
        <dbReference type="Proteomes" id="UP001530293"/>
    </source>
</evidence>
<evidence type="ECO:0000256" key="2">
    <source>
        <dbReference type="ARBA" id="ARBA00023110"/>
    </source>
</evidence>
<comment type="catalytic activity">
    <reaction evidence="1 4">
        <text>[protein]-peptidylproline (omega=180) = [protein]-peptidylproline (omega=0)</text>
        <dbReference type="Rhea" id="RHEA:16237"/>
        <dbReference type="Rhea" id="RHEA-COMP:10747"/>
        <dbReference type="Rhea" id="RHEA-COMP:10748"/>
        <dbReference type="ChEBI" id="CHEBI:83833"/>
        <dbReference type="ChEBI" id="CHEBI:83834"/>
        <dbReference type="EC" id="5.2.1.8"/>
    </reaction>
</comment>
<dbReference type="Proteomes" id="UP001530293">
    <property type="component" value="Unassembled WGS sequence"/>
</dbReference>
<name>A0ABD3MXP4_9STRA</name>